<evidence type="ECO:0000259" key="2">
    <source>
        <dbReference type="Pfam" id="PF07727"/>
    </source>
</evidence>
<proteinExistence type="predicted"/>
<organism evidence="3 4">
    <name type="scientific">Tanacetum coccineum</name>
    <dbReference type="NCBI Taxonomy" id="301880"/>
    <lineage>
        <taxon>Eukaryota</taxon>
        <taxon>Viridiplantae</taxon>
        <taxon>Streptophyta</taxon>
        <taxon>Embryophyta</taxon>
        <taxon>Tracheophyta</taxon>
        <taxon>Spermatophyta</taxon>
        <taxon>Magnoliopsida</taxon>
        <taxon>eudicotyledons</taxon>
        <taxon>Gunneridae</taxon>
        <taxon>Pentapetalae</taxon>
        <taxon>asterids</taxon>
        <taxon>campanulids</taxon>
        <taxon>Asterales</taxon>
        <taxon>Asteraceae</taxon>
        <taxon>Asteroideae</taxon>
        <taxon>Anthemideae</taxon>
        <taxon>Anthemidinae</taxon>
        <taxon>Tanacetum</taxon>
    </lineage>
</organism>
<protein>
    <submittedName>
        <fullName evidence="3">Retrotransposon protein, putative, ty1-copia subclass</fullName>
    </submittedName>
</protein>
<dbReference type="EMBL" id="BQNB010016919">
    <property type="protein sequence ID" value="GJT57300.1"/>
    <property type="molecule type" value="Genomic_DNA"/>
</dbReference>
<evidence type="ECO:0000313" key="3">
    <source>
        <dbReference type="EMBL" id="GJT57300.1"/>
    </source>
</evidence>
<reference evidence="3" key="1">
    <citation type="journal article" date="2022" name="Int. J. Mol. Sci.">
        <title>Draft Genome of Tanacetum Coccineum: Genomic Comparison of Closely Related Tanacetum-Family Plants.</title>
        <authorList>
            <person name="Yamashiro T."/>
            <person name="Shiraishi A."/>
            <person name="Nakayama K."/>
            <person name="Satake H."/>
        </authorList>
    </citation>
    <scope>NUCLEOTIDE SEQUENCE</scope>
</reference>
<dbReference type="CDD" id="cd09272">
    <property type="entry name" value="RNase_HI_RT_Ty1"/>
    <property type="match status" value="1"/>
</dbReference>
<evidence type="ECO:0000256" key="1">
    <source>
        <dbReference type="SAM" id="MobiDB-lite"/>
    </source>
</evidence>
<feature type="compositionally biased region" description="Basic residues" evidence="1">
    <location>
        <begin position="338"/>
        <end position="348"/>
    </location>
</feature>
<comment type="caution">
    <text evidence="3">The sequence shown here is derived from an EMBL/GenBank/DDBJ whole genome shotgun (WGS) entry which is preliminary data.</text>
</comment>
<name>A0ABQ5F366_9ASTR</name>
<feature type="domain" description="Reverse transcriptase Ty1/copia-type" evidence="2">
    <location>
        <begin position="965"/>
        <end position="1009"/>
    </location>
</feature>
<sequence length="1209" mass="134948">MSTFNLNKPIYSASFIIHSESASRNDTLAASTAEADPENFAPSDFVPQQQGMNEGTKNTSYDHLFAGTDPHVLADQTKSISEGLEIILTQPITGKGASLIPRQIEEETSSIIKSKNLTKLVSHVQPSFKDLDSPEDDPVIVVDDSEEDEDDEVHTTENSQKYKLELEKNKAEAAFLKAQPSFPNVEQLKELVVKSLKTEFSNILSAHDFNSSLPTELKDLPSKFNDLTEEVKGLKNQVYNLEIKLPGELKEIPLRLEAEFLAVPSQVEMVQAKLKTLDALPSLLNKVTNALNQFAQAITSKKTRGNSDPLAGQAGTQPAEGEKNTNQATISQLFRRRAEKKHLNKQKPKPTTPPTTTTIAITTTQHKCNLSFLPKEEAVKESTESDFINDETHLSRSMVESSRIKKERTKLKQLNTESERLRKEELTLIFLMSKGGVQEVLNNDKGIQYDKDTGSVVGSRSVSQQQTEAQFSLSSVNQSFFAAGSRTSISAISYIPPAQSQGQEGITKGSEFQIRKCFQIKISRSFTFKLQFTATIINLQIHQSPSSKVSIPLESHIETSVPTKQTNQQVPFQGSKQRWKPIGQTFTIVGNSCPLTRITSTKVVPLKETISKSVTIPIPEVKIYRRRTKVAKLVDLSSEPSILGSRPSNISEPNKHWGSTIKNSPSSFLVNFRFGNDKIAKIMSYDDYQMGNVMISRVYYVEGLGHNLFSIGQFCDSDLEVILFELHLYHYTGQTRTGLKGAEIKVPEGSLISGPGPQLLTPGIISSGLMPNPPSPTQYVPPTKKDWDILFQPMFVEYYSSPPSVASLEPAVVAPVPADSTGSPSSTLVDQDALSPSTSKTLQETQNPVIPFSIEERYHDIEVAHLDNDPLFGVPIPEPRPVSTRHQLQNKALFCYFDAFLTSTEPKNYKEALKEAYRVMIITLKWIFKVKLDELGGVLKNKARLVARGYRQEKGIDFKESFAPTVFLNGILRKEVYVSKPNGFVDQDNPNHVYKLKKAIYGLKQAPQACPRGIFLNQSKYALEIIIKYGMETSDPVDTPMVEKSKLDADLQGKEVDPTRYRGMIGSLMYLTTSRPDLVFAVFMCARRSTSGSMQLLGDRLVSWSSKKQQSTTISNTESEYITLSGCCAQILWMRSQLTDYGLRFNKIPLYCDNKSAIALCCNNVQHSRSKHIDIRYHFIKEQVENGVVELYFVRTEYQLADIFTKALG</sequence>
<accession>A0ABQ5F366</accession>
<dbReference type="PANTHER" id="PTHR11439:SF495">
    <property type="entry name" value="REVERSE TRANSCRIPTASE, RNA-DEPENDENT DNA POLYMERASE-RELATED"/>
    <property type="match status" value="1"/>
</dbReference>
<evidence type="ECO:0000313" key="4">
    <source>
        <dbReference type="Proteomes" id="UP001151760"/>
    </source>
</evidence>
<reference evidence="3" key="2">
    <citation type="submission" date="2022-01" db="EMBL/GenBank/DDBJ databases">
        <authorList>
            <person name="Yamashiro T."/>
            <person name="Shiraishi A."/>
            <person name="Satake H."/>
            <person name="Nakayama K."/>
        </authorList>
    </citation>
    <scope>NUCLEOTIDE SEQUENCE</scope>
</reference>
<dbReference type="Proteomes" id="UP001151760">
    <property type="component" value="Unassembled WGS sequence"/>
</dbReference>
<dbReference type="SUPFAM" id="SSF56672">
    <property type="entry name" value="DNA/RNA polymerases"/>
    <property type="match status" value="1"/>
</dbReference>
<dbReference type="Pfam" id="PF07727">
    <property type="entry name" value="RVT_2"/>
    <property type="match status" value="1"/>
</dbReference>
<gene>
    <name evidence="3" type="ORF">Tco_0992354</name>
</gene>
<feature type="region of interest" description="Disordered" evidence="1">
    <location>
        <begin position="338"/>
        <end position="359"/>
    </location>
</feature>
<dbReference type="InterPro" id="IPR043502">
    <property type="entry name" value="DNA/RNA_pol_sf"/>
</dbReference>
<feature type="region of interest" description="Disordered" evidence="1">
    <location>
        <begin position="817"/>
        <end position="842"/>
    </location>
</feature>
<dbReference type="InterPro" id="IPR013103">
    <property type="entry name" value="RVT_2"/>
</dbReference>
<keyword evidence="4" id="KW-1185">Reference proteome</keyword>
<feature type="region of interest" description="Disordered" evidence="1">
    <location>
        <begin position="302"/>
        <end position="326"/>
    </location>
</feature>
<dbReference type="PANTHER" id="PTHR11439">
    <property type="entry name" value="GAG-POL-RELATED RETROTRANSPOSON"/>
    <property type="match status" value="1"/>
</dbReference>
<feature type="compositionally biased region" description="Polar residues" evidence="1">
    <location>
        <begin position="820"/>
        <end position="842"/>
    </location>
</feature>